<dbReference type="Proteomes" id="UP000017836">
    <property type="component" value="Unassembled WGS sequence"/>
</dbReference>
<protein>
    <submittedName>
        <fullName evidence="1">Uncharacterized protein</fullName>
    </submittedName>
</protein>
<dbReference type="Gramene" id="ERN16389">
    <property type="protein sequence ID" value="ERN16389"/>
    <property type="gene ID" value="AMTR_s00052p00105440"/>
</dbReference>
<dbReference type="AlphaFoldDB" id="U5D1T0"/>
<keyword evidence="2" id="KW-1185">Reference proteome</keyword>
<name>U5D1T0_AMBTC</name>
<reference evidence="2" key="1">
    <citation type="journal article" date="2013" name="Science">
        <title>The Amborella genome and the evolution of flowering plants.</title>
        <authorList>
            <consortium name="Amborella Genome Project"/>
        </authorList>
    </citation>
    <scope>NUCLEOTIDE SEQUENCE [LARGE SCALE GENOMIC DNA]</scope>
</reference>
<accession>U5D1T0</accession>
<gene>
    <name evidence="1" type="ORF">AMTR_s00052p00105440</name>
</gene>
<sequence length="81" mass="9310">MNREICYSESGEWTRHNYLHVAAAISNIDATMNQASGHVAIDIQYRFWVDIEIDHPVSVPMEYRKSGVSREESPILSDMLQ</sequence>
<dbReference type="EMBL" id="KI392446">
    <property type="protein sequence ID" value="ERN16389.1"/>
    <property type="molecule type" value="Genomic_DNA"/>
</dbReference>
<evidence type="ECO:0000313" key="1">
    <source>
        <dbReference type="EMBL" id="ERN16389.1"/>
    </source>
</evidence>
<evidence type="ECO:0000313" key="2">
    <source>
        <dbReference type="Proteomes" id="UP000017836"/>
    </source>
</evidence>
<organism evidence="1 2">
    <name type="scientific">Amborella trichopoda</name>
    <dbReference type="NCBI Taxonomy" id="13333"/>
    <lineage>
        <taxon>Eukaryota</taxon>
        <taxon>Viridiplantae</taxon>
        <taxon>Streptophyta</taxon>
        <taxon>Embryophyta</taxon>
        <taxon>Tracheophyta</taxon>
        <taxon>Spermatophyta</taxon>
        <taxon>Magnoliopsida</taxon>
        <taxon>Amborellales</taxon>
        <taxon>Amborellaceae</taxon>
        <taxon>Amborella</taxon>
    </lineage>
</organism>
<dbReference type="HOGENOM" id="CLU_2577058_0_0_1"/>
<proteinExistence type="predicted"/>